<sequence>MSPLIRPPGTQLVFGCGYLGRRVASRWLAGGHPVAALTRRNADALRNVGIEPVTGDVLDPESLRALPTANTVLYAVGMDRSAGKSMRDVYVTGLAHVLTTLPPCTRFIYASSTSVYGQTNSDWVNEGSPTDPTEESGKVVLEAEQLLRSIKPDAIVLRLAGLYGPDRLLRKQPVLKGEPLVGDADKWLNLVHVADAASAVLWAEAHAAPGETYNVADGTPVSRRDFYTRLAELLHAPEAKFDSRPEQGAPNRRIDAAKFRALGWAPVFTSYREGLTAAVAETTM</sequence>
<keyword evidence="3" id="KW-1185">Reference proteome</keyword>
<dbReference type="Pfam" id="PF01370">
    <property type="entry name" value="Epimerase"/>
    <property type="match status" value="1"/>
</dbReference>
<comment type="caution">
    <text evidence="2">The sequence shown here is derived from an EMBL/GenBank/DDBJ whole genome shotgun (WGS) entry which is preliminary data.</text>
</comment>
<evidence type="ECO:0000259" key="1">
    <source>
        <dbReference type="Pfam" id="PF01370"/>
    </source>
</evidence>
<dbReference type="RefSeq" id="WP_210651633.1">
    <property type="nucleotide sequence ID" value="NZ_JAGKQQ010000001.1"/>
</dbReference>
<dbReference type="PANTHER" id="PTHR48079">
    <property type="entry name" value="PROTEIN YEEZ"/>
    <property type="match status" value="1"/>
</dbReference>
<feature type="domain" description="NAD-dependent epimerase/dehydratase" evidence="1">
    <location>
        <begin position="15"/>
        <end position="216"/>
    </location>
</feature>
<reference evidence="2 3" key="1">
    <citation type="submission" date="2021-04" db="EMBL/GenBank/DDBJ databases">
        <authorList>
            <person name="Ivanova A."/>
        </authorList>
    </citation>
    <scope>NUCLEOTIDE SEQUENCE [LARGE SCALE GENOMIC DNA]</scope>
    <source>
        <strain evidence="2 3">G18</strain>
    </source>
</reference>
<dbReference type="Proteomes" id="UP000676565">
    <property type="component" value="Unassembled WGS sequence"/>
</dbReference>
<evidence type="ECO:0000313" key="3">
    <source>
        <dbReference type="Proteomes" id="UP000676565"/>
    </source>
</evidence>
<proteinExistence type="predicted"/>
<protein>
    <submittedName>
        <fullName evidence="2">SDR family oxidoreductase</fullName>
    </submittedName>
</protein>
<gene>
    <name evidence="2" type="ORF">J8F10_00715</name>
</gene>
<dbReference type="InterPro" id="IPR051783">
    <property type="entry name" value="NAD(P)-dependent_oxidoreduct"/>
</dbReference>
<dbReference type="CDD" id="cd05266">
    <property type="entry name" value="SDR_a4"/>
    <property type="match status" value="1"/>
</dbReference>
<dbReference type="EMBL" id="JAGKQQ010000001">
    <property type="protein sequence ID" value="MBP3953821.1"/>
    <property type="molecule type" value="Genomic_DNA"/>
</dbReference>
<dbReference type="SUPFAM" id="SSF51735">
    <property type="entry name" value="NAD(P)-binding Rossmann-fold domains"/>
    <property type="match status" value="1"/>
</dbReference>
<organism evidence="2 3">
    <name type="scientific">Gemmata palustris</name>
    <dbReference type="NCBI Taxonomy" id="2822762"/>
    <lineage>
        <taxon>Bacteria</taxon>
        <taxon>Pseudomonadati</taxon>
        <taxon>Planctomycetota</taxon>
        <taxon>Planctomycetia</taxon>
        <taxon>Gemmatales</taxon>
        <taxon>Gemmataceae</taxon>
        <taxon>Gemmata</taxon>
    </lineage>
</organism>
<evidence type="ECO:0000313" key="2">
    <source>
        <dbReference type="EMBL" id="MBP3953821.1"/>
    </source>
</evidence>
<dbReference type="Gene3D" id="3.40.50.720">
    <property type="entry name" value="NAD(P)-binding Rossmann-like Domain"/>
    <property type="match status" value="1"/>
</dbReference>
<accession>A0ABS5BJD8</accession>
<dbReference type="InterPro" id="IPR036291">
    <property type="entry name" value="NAD(P)-bd_dom_sf"/>
</dbReference>
<dbReference type="PANTHER" id="PTHR48079:SF6">
    <property type="entry name" value="NAD(P)-BINDING DOMAIN-CONTAINING PROTEIN-RELATED"/>
    <property type="match status" value="1"/>
</dbReference>
<dbReference type="InterPro" id="IPR001509">
    <property type="entry name" value="Epimerase_deHydtase"/>
</dbReference>
<name>A0ABS5BJD8_9BACT</name>